<keyword evidence="3" id="KW-0819">tRNA processing</keyword>
<organism evidence="7">
    <name type="scientific">Hirondellea gigas</name>
    <dbReference type="NCBI Taxonomy" id="1518452"/>
    <lineage>
        <taxon>Eukaryota</taxon>
        <taxon>Metazoa</taxon>
        <taxon>Ecdysozoa</taxon>
        <taxon>Arthropoda</taxon>
        <taxon>Crustacea</taxon>
        <taxon>Multicrustacea</taxon>
        <taxon>Malacostraca</taxon>
        <taxon>Eumalacostraca</taxon>
        <taxon>Peracarida</taxon>
        <taxon>Amphipoda</taxon>
        <taxon>Amphilochidea</taxon>
        <taxon>Lysianassida</taxon>
        <taxon>Lysianassidira</taxon>
        <taxon>Lysianassoidea</taxon>
        <taxon>Lysianassidae</taxon>
        <taxon>Hirondellea</taxon>
    </lineage>
</organism>
<keyword evidence="4" id="KW-0694">RNA-binding</keyword>
<dbReference type="CDD" id="cd11715">
    <property type="entry name" value="THUMP_AdoMetMT"/>
    <property type="match status" value="2"/>
</dbReference>
<dbReference type="FunFam" id="3.40.50.150:FF:000073">
    <property type="entry name" value="THUMP domain containing 3"/>
    <property type="match status" value="1"/>
</dbReference>
<dbReference type="Gene3D" id="3.30.2130.30">
    <property type="match status" value="1"/>
</dbReference>
<evidence type="ECO:0000259" key="6">
    <source>
        <dbReference type="PROSITE" id="PS51165"/>
    </source>
</evidence>
<reference evidence="7" key="1">
    <citation type="submission" date="2017-11" db="EMBL/GenBank/DDBJ databases">
        <title>The sensing device of the deep-sea amphipod.</title>
        <authorList>
            <person name="Kobayashi H."/>
            <person name="Nagahama T."/>
            <person name="Arai W."/>
            <person name="Sasagawa Y."/>
            <person name="Umeda M."/>
            <person name="Hayashi T."/>
            <person name="Nikaido I."/>
            <person name="Watanabe H."/>
            <person name="Oguri K."/>
            <person name="Kitazato H."/>
            <person name="Fujioka K."/>
            <person name="Kido Y."/>
            <person name="Takami H."/>
        </authorList>
    </citation>
    <scope>NUCLEOTIDE SEQUENCE</scope>
    <source>
        <tissue evidence="7">Whole body</tissue>
    </source>
</reference>
<dbReference type="InterPro" id="IPR000241">
    <property type="entry name" value="RlmKL-like_Mtase"/>
</dbReference>
<dbReference type="SUPFAM" id="SSF53335">
    <property type="entry name" value="S-adenosyl-L-methionine-dependent methyltransferases"/>
    <property type="match status" value="1"/>
</dbReference>
<dbReference type="InterPro" id="IPR004114">
    <property type="entry name" value="THUMP_dom"/>
</dbReference>
<name>A0A6A7FYK6_9CRUS</name>
<dbReference type="GO" id="GO:0043527">
    <property type="term" value="C:tRNA methyltransferase complex"/>
    <property type="evidence" value="ECO:0007669"/>
    <property type="project" value="UniProtKB-ARBA"/>
</dbReference>
<dbReference type="PANTHER" id="PTHR14911:SF13">
    <property type="entry name" value="TRNA (GUANINE(6)-N2)-METHYLTRANSFERASE THUMP3"/>
    <property type="match status" value="1"/>
</dbReference>
<comment type="subcellular location">
    <subcellularLocation>
        <location evidence="1">Cytoplasm</location>
    </subcellularLocation>
</comment>
<evidence type="ECO:0000313" key="7">
    <source>
        <dbReference type="EMBL" id="LAC23646.1"/>
    </source>
</evidence>
<keyword evidence="2" id="KW-0808">Transferase</keyword>
<feature type="region of interest" description="Disordered" evidence="5">
    <location>
        <begin position="170"/>
        <end position="291"/>
    </location>
</feature>
<feature type="region of interest" description="Disordered" evidence="5">
    <location>
        <begin position="617"/>
        <end position="636"/>
    </location>
</feature>
<evidence type="ECO:0000256" key="4">
    <source>
        <dbReference type="PROSITE-ProRule" id="PRU00529"/>
    </source>
</evidence>
<dbReference type="Gene3D" id="3.40.50.150">
    <property type="entry name" value="Vaccinia Virus protein VP39"/>
    <property type="match status" value="1"/>
</dbReference>
<dbReference type="SMART" id="SM00981">
    <property type="entry name" value="THUMP"/>
    <property type="match status" value="1"/>
</dbReference>
<dbReference type="AlphaFoldDB" id="A0A6A7FYK6"/>
<dbReference type="GO" id="GO:0005737">
    <property type="term" value="C:cytoplasm"/>
    <property type="evidence" value="ECO:0007669"/>
    <property type="project" value="UniProtKB-SubCell"/>
</dbReference>
<evidence type="ECO:0000256" key="2">
    <source>
        <dbReference type="ARBA" id="ARBA00022603"/>
    </source>
</evidence>
<keyword evidence="2" id="KW-0489">Methyltransferase</keyword>
<dbReference type="GO" id="GO:0030488">
    <property type="term" value="P:tRNA methylation"/>
    <property type="evidence" value="ECO:0007669"/>
    <property type="project" value="TreeGrafter"/>
</dbReference>
<dbReference type="PROSITE" id="PS51165">
    <property type="entry name" value="THUMP"/>
    <property type="match status" value="1"/>
</dbReference>
<sequence length="636" mass="70368">MKVQVITEIDASVFKGLLDDDGDVCTLEATVPTGMEDVCVEEVRQKLNSEAVATTGRAFFDVLVQDIPKVLQLRSVENVNVVIYMQHNFPVTGAREESFASLYSLVEKPLWRKGVRAWQTVFGELPPQTFQHDSPLTIKFQEPNPLLDLCLMKKGTPVEVNLPEELKLLREQHGQGTQQPSKTNSKKKRKNKLNKDDDTSKVSGVSNSTENVSENRIPPSSSIESQDYSNASGITTANNVHSSSVTGQTSNMCSQTDPERKHESGSKVLENGLEQNDDGKSNSEDFTSTKDLSNCHDVKKLKISTEDLATPTANDLNITNNGGHVNHNSAAADDTGAKLSSESAKKDCTVPSFRVTCLRSGTEHAFGSQEAARQLGSAINDRFSWPVQLENYHIDVILNIATTFVYVALPLTREAMFRRNLVAFGPTNLRSTLSYSLMHLARPQPGDVILDHMCGGASIPIEGSISFPGTYHLGGDLDQRSVERARTNVDNIVLHKKQSLLVDIAQWDTTMLPLRDRCVDVVVSDLPFGRRSGSKLDNRVLYLRALKETARVTRPSSGRAVLLTHDRNSMIKNLRLVKKYWRNRSTRTINIGGLYAGVFLLHRTCELYSNIFTGKKPSTTEDSIKSSAEESTHHDA</sequence>
<feature type="compositionally biased region" description="Polar residues" evidence="5">
    <location>
        <begin position="201"/>
        <end position="256"/>
    </location>
</feature>
<evidence type="ECO:0000256" key="3">
    <source>
        <dbReference type="ARBA" id="ARBA00022694"/>
    </source>
</evidence>
<dbReference type="CDD" id="cd02440">
    <property type="entry name" value="AdoMet_MTases"/>
    <property type="match status" value="1"/>
</dbReference>
<dbReference type="GO" id="GO:0003723">
    <property type="term" value="F:RNA binding"/>
    <property type="evidence" value="ECO:0007669"/>
    <property type="project" value="UniProtKB-UniRule"/>
</dbReference>
<feature type="domain" description="THUMP" evidence="6">
    <location>
        <begin position="294"/>
        <end position="411"/>
    </location>
</feature>
<protein>
    <submittedName>
        <fullName evidence="7">THUMP domain-containing protein 3-like isoform X2</fullName>
    </submittedName>
</protein>
<dbReference type="SUPFAM" id="SSF143437">
    <property type="entry name" value="THUMP domain-like"/>
    <property type="match status" value="1"/>
</dbReference>
<feature type="region of interest" description="Disordered" evidence="5">
    <location>
        <begin position="319"/>
        <end position="338"/>
    </location>
</feature>
<dbReference type="EMBL" id="IACT01004454">
    <property type="protein sequence ID" value="LAC23646.1"/>
    <property type="molecule type" value="mRNA"/>
</dbReference>
<dbReference type="GO" id="GO:0016423">
    <property type="term" value="F:tRNA (guanine) methyltransferase activity"/>
    <property type="evidence" value="ECO:0007669"/>
    <property type="project" value="TreeGrafter"/>
</dbReference>
<dbReference type="Pfam" id="PF01170">
    <property type="entry name" value="UPF0020"/>
    <property type="match status" value="1"/>
</dbReference>
<proteinExistence type="evidence at transcript level"/>
<feature type="compositionally biased region" description="Basic and acidic residues" evidence="5">
    <location>
        <begin position="618"/>
        <end position="636"/>
    </location>
</feature>
<evidence type="ECO:0000256" key="1">
    <source>
        <dbReference type="ARBA" id="ARBA00004496"/>
    </source>
</evidence>
<evidence type="ECO:0000256" key="5">
    <source>
        <dbReference type="SAM" id="MobiDB-lite"/>
    </source>
</evidence>
<feature type="compositionally biased region" description="Polar residues" evidence="5">
    <location>
        <begin position="319"/>
        <end position="329"/>
    </location>
</feature>
<accession>A0A6A7FYK6</accession>
<dbReference type="InterPro" id="IPR029063">
    <property type="entry name" value="SAM-dependent_MTases_sf"/>
</dbReference>
<dbReference type="PANTHER" id="PTHR14911">
    <property type="entry name" value="THUMP DOMAIN-CONTAINING"/>
    <property type="match status" value="1"/>
</dbReference>